<proteinExistence type="predicted"/>
<name>A0A5B9MIK7_9BACT</name>
<protein>
    <submittedName>
        <fullName evidence="1">Uncharacterized protein</fullName>
    </submittedName>
</protein>
<dbReference type="Proteomes" id="UP000321353">
    <property type="component" value="Chromosome"/>
</dbReference>
<dbReference type="EMBL" id="CP036264">
    <property type="protein sequence ID" value="QEG00754.1"/>
    <property type="molecule type" value="Genomic_DNA"/>
</dbReference>
<evidence type="ECO:0000313" key="1">
    <source>
        <dbReference type="EMBL" id="QEG00754.1"/>
    </source>
</evidence>
<accession>A0A5B9MIK7</accession>
<dbReference type="KEGG" id="smam:Mal15_48260"/>
<reference evidence="1 2" key="1">
    <citation type="submission" date="2019-02" db="EMBL/GenBank/DDBJ databases">
        <title>Planctomycetal bacteria perform biofilm scaping via a novel small molecule.</title>
        <authorList>
            <person name="Jeske O."/>
            <person name="Boedeker C."/>
            <person name="Wiegand S."/>
            <person name="Breitling P."/>
            <person name="Kallscheuer N."/>
            <person name="Jogler M."/>
            <person name="Rohde M."/>
            <person name="Petersen J."/>
            <person name="Medema M.H."/>
            <person name="Surup F."/>
            <person name="Jogler C."/>
        </authorList>
    </citation>
    <scope>NUCLEOTIDE SEQUENCE [LARGE SCALE GENOMIC DNA]</scope>
    <source>
        <strain evidence="1 2">Mal15</strain>
    </source>
</reference>
<gene>
    <name evidence="1" type="ORF">Mal15_48260</name>
</gene>
<dbReference type="RefSeq" id="WP_147869937.1">
    <property type="nucleotide sequence ID" value="NZ_CP036264.1"/>
</dbReference>
<keyword evidence="2" id="KW-1185">Reference proteome</keyword>
<dbReference type="AlphaFoldDB" id="A0A5B9MIK7"/>
<sequence>MLALRFLAIFTWVCILDCCADDAAGVPRFEALARLLQAAHTTDLPVVDRVDILAFSFSDPEDDPSDPETETFLVRPASPVVPDGTATIPSPEISVTAHASTVVKGKDAKRIADDWRSLRFQPNGAFCHVPTYGLRFYRDGTVIFSVSICWKCHNFYMPVIDPRTGQASVALYGFDDNAAAKKLLNDLRRLVPHPKIRHPRL</sequence>
<evidence type="ECO:0000313" key="2">
    <source>
        <dbReference type="Proteomes" id="UP000321353"/>
    </source>
</evidence>
<organism evidence="1 2">
    <name type="scientific">Stieleria maiorica</name>
    <dbReference type="NCBI Taxonomy" id="2795974"/>
    <lineage>
        <taxon>Bacteria</taxon>
        <taxon>Pseudomonadati</taxon>
        <taxon>Planctomycetota</taxon>
        <taxon>Planctomycetia</taxon>
        <taxon>Pirellulales</taxon>
        <taxon>Pirellulaceae</taxon>
        <taxon>Stieleria</taxon>
    </lineage>
</organism>